<evidence type="ECO:0000256" key="1">
    <source>
        <dbReference type="ARBA" id="ARBA00001954"/>
    </source>
</evidence>
<evidence type="ECO:0000256" key="10">
    <source>
        <dbReference type="ARBA" id="ARBA00023004"/>
    </source>
</evidence>
<dbReference type="SMART" id="SM01014">
    <property type="entry name" value="ARID"/>
    <property type="match status" value="1"/>
</dbReference>
<feature type="domain" description="ARID" evidence="16">
    <location>
        <begin position="229"/>
        <end position="320"/>
    </location>
</feature>
<evidence type="ECO:0000256" key="2">
    <source>
        <dbReference type="ARBA" id="ARBA00004123"/>
    </source>
</evidence>
<dbReference type="InterPro" id="IPR003349">
    <property type="entry name" value="JmjN"/>
</dbReference>
<evidence type="ECO:0000259" key="18">
    <source>
        <dbReference type="PROSITE" id="PS51184"/>
    </source>
</evidence>
<evidence type="ECO:0000256" key="13">
    <source>
        <dbReference type="PROSITE-ProRule" id="PRU00146"/>
    </source>
</evidence>
<evidence type="ECO:0000256" key="14">
    <source>
        <dbReference type="SAM" id="MobiDB-lite"/>
    </source>
</evidence>
<keyword evidence="7 13" id="KW-0863">Zinc-finger</keyword>
<comment type="subcellular location">
    <subcellularLocation>
        <location evidence="2">Nucleus</location>
    </subcellularLocation>
</comment>
<dbReference type="Gene3D" id="3.30.40.10">
    <property type="entry name" value="Zinc/RING finger domain, C3HC4 (zinc finger)"/>
    <property type="match status" value="2"/>
</dbReference>
<protein>
    <recommendedName>
        <fullName evidence="4">[histone H3]-trimethyl-L-lysine(4) demethylase</fullName>
        <ecNumber evidence="4">1.14.11.67</ecNumber>
    </recommendedName>
</protein>
<feature type="region of interest" description="Disordered" evidence="14">
    <location>
        <begin position="960"/>
        <end position="989"/>
    </location>
</feature>
<evidence type="ECO:0000259" key="16">
    <source>
        <dbReference type="PROSITE" id="PS51011"/>
    </source>
</evidence>
<feature type="compositionally biased region" description="Basic and acidic residues" evidence="14">
    <location>
        <begin position="978"/>
        <end position="989"/>
    </location>
</feature>
<dbReference type="PROSITE" id="PS51183">
    <property type="entry name" value="JMJN"/>
    <property type="match status" value="1"/>
</dbReference>
<evidence type="ECO:0000256" key="5">
    <source>
        <dbReference type="ARBA" id="ARBA00022723"/>
    </source>
</evidence>
<dbReference type="CDD" id="cd16100">
    <property type="entry name" value="ARID"/>
    <property type="match status" value="1"/>
</dbReference>
<dbReference type="PANTHER" id="PTHR10694:SF33">
    <property type="entry name" value="LYSINE-SPECIFIC DEMETHYLASE 5"/>
    <property type="match status" value="1"/>
</dbReference>
<dbReference type="InterPro" id="IPR019786">
    <property type="entry name" value="Zinc_finger_PHD-type_CS"/>
</dbReference>
<evidence type="ECO:0000256" key="8">
    <source>
        <dbReference type="ARBA" id="ARBA00022833"/>
    </source>
</evidence>
<dbReference type="SMART" id="SM00501">
    <property type="entry name" value="BRIGHT"/>
    <property type="match status" value="1"/>
</dbReference>
<dbReference type="EMBL" id="KN833052">
    <property type="protein sequence ID" value="KIM75036.1"/>
    <property type="molecule type" value="Genomic_DNA"/>
</dbReference>
<dbReference type="SMART" id="SM00249">
    <property type="entry name" value="PHD"/>
    <property type="match status" value="3"/>
</dbReference>
<reference evidence="19 20" key="1">
    <citation type="submission" date="2014-04" db="EMBL/GenBank/DDBJ databases">
        <authorList>
            <consortium name="DOE Joint Genome Institute"/>
            <person name="Kuo A."/>
            <person name="Tarkka M."/>
            <person name="Buscot F."/>
            <person name="Kohler A."/>
            <person name="Nagy L.G."/>
            <person name="Floudas D."/>
            <person name="Copeland A."/>
            <person name="Barry K.W."/>
            <person name="Cichocki N."/>
            <person name="Veneault-Fourrey C."/>
            <person name="LaButti K."/>
            <person name="Lindquist E.A."/>
            <person name="Lipzen A."/>
            <person name="Lundell T."/>
            <person name="Morin E."/>
            <person name="Murat C."/>
            <person name="Sun H."/>
            <person name="Tunlid A."/>
            <person name="Henrissat B."/>
            <person name="Grigoriev I.V."/>
            <person name="Hibbett D.S."/>
            <person name="Martin F."/>
            <person name="Nordberg H.P."/>
            <person name="Cantor M.N."/>
            <person name="Hua S.X."/>
        </authorList>
    </citation>
    <scope>NUCLEOTIDE SEQUENCE [LARGE SCALE GENOMIC DNA]</scope>
    <source>
        <strain evidence="19 20">F 1598</strain>
    </source>
</reference>
<reference evidence="20" key="2">
    <citation type="submission" date="2015-01" db="EMBL/GenBank/DDBJ databases">
        <title>Evolutionary Origins and Diversification of the Mycorrhizal Mutualists.</title>
        <authorList>
            <consortium name="DOE Joint Genome Institute"/>
            <consortium name="Mycorrhizal Genomics Consortium"/>
            <person name="Kohler A."/>
            <person name="Kuo A."/>
            <person name="Nagy L.G."/>
            <person name="Floudas D."/>
            <person name="Copeland A."/>
            <person name="Barry K.W."/>
            <person name="Cichocki N."/>
            <person name="Veneault-Fourrey C."/>
            <person name="LaButti K."/>
            <person name="Lindquist E.A."/>
            <person name="Lipzen A."/>
            <person name="Lundell T."/>
            <person name="Morin E."/>
            <person name="Murat C."/>
            <person name="Riley R."/>
            <person name="Ohm R."/>
            <person name="Sun H."/>
            <person name="Tunlid A."/>
            <person name="Henrissat B."/>
            <person name="Grigoriev I.V."/>
            <person name="Hibbett D.S."/>
            <person name="Martin F."/>
        </authorList>
    </citation>
    <scope>NUCLEOTIDE SEQUENCE [LARGE SCALE GENOMIC DNA]</scope>
    <source>
        <strain evidence="20">F 1598</strain>
    </source>
</reference>
<feature type="domain" description="JmjN" evidence="17">
    <location>
        <begin position="164"/>
        <end position="205"/>
    </location>
</feature>
<dbReference type="EC" id="1.14.11.67" evidence="4"/>
<evidence type="ECO:0000256" key="4">
    <source>
        <dbReference type="ARBA" id="ARBA00012902"/>
    </source>
</evidence>
<feature type="compositionally biased region" description="Polar residues" evidence="14">
    <location>
        <begin position="1"/>
        <end position="12"/>
    </location>
</feature>
<gene>
    <name evidence="19" type="ORF">PILCRDRAFT_827743</name>
</gene>
<dbReference type="InterPro" id="IPR001965">
    <property type="entry name" value="Znf_PHD"/>
</dbReference>
<dbReference type="SUPFAM" id="SSF57903">
    <property type="entry name" value="FYVE/PHD zinc finger"/>
    <property type="match status" value="2"/>
</dbReference>
<dbReference type="Pfam" id="PF02373">
    <property type="entry name" value="JmjC"/>
    <property type="match status" value="1"/>
</dbReference>
<evidence type="ECO:0000259" key="17">
    <source>
        <dbReference type="PROSITE" id="PS51183"/>
    </source>
</evidence>
<dbReference type="InterPro" id="IPR001606">
    <property type="entry name" value="ARID_dom"/>
</dbReference>
<dbReference type="GO" id="GO:0034647">
    <property type="term" value="F:histone H3K4me/H3K4me2/H3K4me3 demethylase activity"/>
    <property type="evidence" value="ECO:0007669"/>
    <property type="project" value="UniProtKB-EC"/>
</dbReference>
<dbReference type="InterPro" id="IPR019787">
    <property type="entry name" value="Znf_PHD-finger"/>
</dbReference>
<dbReference type="Pfam" id="PF08429">
    <property type="entry name" value="PLU-1"/>
    <property type="match status" value="1"/>
</dbReference>
<dbReference type="GO" id="GO:0006355">
    <property type="term" value="P:regulation of DNA-templated transcription"/>
    <property type="evidence" value="ECO:0007669"/>
    <property type="project" value="TreeGrafter"/>
</dbReference>
<dbReference type="InterPro" id="IPR013083">
    <property type="entry name" value="Znf_RING/FYVE/PHD"/>
</dbReference>
<dbReference type="Gene3D" id="2.60.120.650">
    <property type="entry name" value="Cupin"/>
    <property type="match status" value="1"/>
</dbReference>
<feature type="domain" description="PHD-type" evidence="15">
    <location>
        <begin position="444"/>
        <end position="494"/>
    </location>
</feature>
<keyword evidence="10" id="KW-0408">Iron</keyword>
<dbReference type="HOGENOM" id="CLU_000991_5_0_1"/>
<feature type="domain" description="JmjC" evidence="18">
    <location>
        <begin position="599"/>
        <end position="765"/>
    </location>
</feature>
<dbReference type="SUPFAM" id="SSF46774">
    <property type="entry name" value="ARID-like"/>
    <property type="match status" value="1"/>
</dbReference>
<evidence type="ECO:0000256" key="12">
    <source>
        <dbReference type="ARBA" id="ARBA00048734"/>
    </source>
</evidence>
<feature type="region of interest" description="Disordered" evidence="14">
    <location>
        <begin position="1627"/>
        <end position="1805"/>
    </location>
</feature>
<comment type="cofactor">
    <cofactor evidence="1">
        <name>Fe(2+)</name>
        <dbReference type="ChEBI" id="CHEBI:29033"/>
    </cofactor>
</comment>
<name>A0A0C3F575_PILCF</name>
<dbReference type="SMART" id="SM00545">
    <property type="entry name" value="JmjN"/>
    <property type="match status" value="1"/>
</dbReference>
<dbReference type="Pfam" id="PF00628">
    <property type="entry name" value="PHD"/>
    <property type="match status" value="1"/>
</dbReference>
<dbReference type="SUPFAM" id="SSF51197">
    <property type="entry name" value="Clavaminate synthase-like"/>
    <property type="match status" value="1"/>
</dbReference>
<dbReference type="GO" id="GO:0000785">
    <property type="term" value="C:chromatin"/>
    <property type="evidence" value="ECO:0007669"/>
    <property type="project" value="TreeGrafter"/>
</dbReference>
<feature type="compositionally biased region" description="Polar residues" evidence="14">
    <location>
        <begin position="27"/>
        <end position="37"/>
    </location>
</feature>
<feature type="compositionally biased region" description="Basic residues" evidence="14">
    <location>
        <begin position="960"/>
        <end position="970"/>
    </location>
</feature>
<dbReference type="GO" id="GO:0003677">
    <property type="term" value="F:DNA binding"/>
    <property type="evidence" value="ECO:0007669"/>
    <property type="project" value="InterPro"/>
</dbReference>
<feature type="compositionally biased region" description="Polar residues" evidence="14">
    <location>
        <begin position="1758"/>
        <end position="1774"/>
    </location>
</feature>
<dbReference type="Proteomes" id="UP000054166">
    <property type="component" value="Unassembled WGS sequence"/>
</dbReference>
<proteinExistence type="inferred from homology"/>
<evidence type="ECO:0000313" key="20">
    <source>
        <dbReference type="Proteomes" id="UP000054166"/>
    </source>
</evidence>
<dbReference type="FunFam" id="1.10.150.60:FF:000016">
    <property type="entry name" value="Putative Lysine-specific demethylase 5B"/>
    <property type="match status" value="1"/>
</dbReference>
<dbReference type="PROSITE" id="PS51011">
    <property type="entry name" value="ARID"/>
    <property type="match status" value="1"/>
</dbReference>
<dbReference type="Pfam" id="PF02928">
    <property type="entry name" value="zf-C5HC2"/>
    <property type="match status" value="1"/>
</dbReference>
<dbReference type="STRING" id="765440.A0A0C3F575"/>
<keyword evidence="9" id="KW-0560">Oxidoreductase</keyword>
<dbReference type="PANTHER" id="PTHR10694">
    <property type="entry name" value="LYSINE-SPECIFIC DEMETHYLASE"/>
    <property type="match status" value="1"/>
</dbReference>
<dbReference type="Gene3D" id="1.10.150.60">
    <property type="entry name" value="ARID DNA-binding domain"/>
    <property type="match status" value="1"/>
</dbReference>
<keyword evidence="8" id="KW-0862">Zinc</keyword>
<feature type="compositionally biased region" description="Polar residues" evidence="14">
    <location>
        <begin position="1724"/>
        <end position="1750"/>
    </location>
</feature>
<feature type="compositionally biased region" description="Polar residues" evidence="14">
    <location>
        <begin position="400"/>
        <end position="420"/>
    </location>
</feature>
<comment type="similarity">
    <text evidence="3">Belongs to the JARID1 histone demethylase family.</text>
</comment>
<evidence type="ECO:0000313" key="19">
    <source>
        <dbReference type="EMBL" id="KIM75036.1"/>
    </source>
</evidence>
<dbReference type="InterPro" id="IPR013637">
    <property type="entry name" value="Lys_sp_deMease-like_dom"/>
</dbReference>
<dbReference type="InterPro" id="IPR003347">
    <property type="entry name" value="JmjC_dom"/>
</dbReference>
<evidence type="ECO:0000256" key="9">
    <source>
        <dbReference type="ARBA" id="ARBA00023002"/>
    </source>
</evidence>
<dbReference type="InterPro" id="IPR011011">
    <property type="entry name" value="Znf_FYVE_PHD"/>
</dbReference>
<dbReference type="GO" id="GO:0008270">
    <property type="term" value="F:zinc ion binding"/>
    <property type="evidence" value="ECO:0007669"/>
    <property type="project" value="UniProtKB-KW"/>
</dbReference>
<dbReference type="GO" id="GO:0005634">
    <property type="term" value="C:nucleus"/>
    <property type="evidence" value="ECO:0007669"/>
    <property type="project" value="UniProtKB-SubCell"/>
</dbReference>
<dbReference type="Pfam" id="PF01388">
    <property type="entry name" value="ARID"/>
    <property type="match status" value="1"/>
</dbReference>
<sequence length="1805" mass="203527">MHPSPTSMTPRGTPSRRGKSPLMGSHSPASGTGSTSLPADVSIKPAATTFTSSLDIPVQGAIPINPDPIDGVEQITPPDQTLTGEPIRAPRKSKTDALAALQTHTQSSSGGDVEMQSLESGIRYTGGGRPIPVSPILDLSSVKTRGPRNMQPDGSRRPFGLEDCPAFYPTVDEFKDPMAYVRSISTMAKNYGICKIVPPAGWKMPFVTDTENFRFKTRLQRLNSIEASSRAKLNFLEALYRFHQQQGNPRVSLPTINHKPLDLWLLRKEVHKMGGYDAVTKGKKWSDLGRTLGYGGVPGLSTQLKNSYTRVVLPFEQFSERVKNLQSTPPPTHELKTHSNIQSAKLPVFNSSAHGDDNNSPPSSPLTNTSSPLSEPPEESEAKHASGSRSDSGKPRRSPRTGSQEQITPISKMTESNGLLPSSPIIVPPIFQDKKEKDNKVPSEQNCEICHKKNRGEEMLLCDGCDCGFHMFCLDPPLTVIPKGQWFCHTCLFGTGDDFGFDEGEEHCLSSFQARDLEFRKLWFESHPPVDSEVNLLKPNDPMVNRIGSVAVSEYDLENEFWRLVQSPHETVEIEYGADVHSTTHGSAMPTMETHPLNQYSKDPWNLNNIPIVSESLLRFIKSDISGMTVPWTYVGMVFSTFCWHNEDHYTFSINFMHWGETKTWYGIPGDDAEKFEAAIKSEAPDLFEAQPDLLFQLVTLMNPQRLTDAGVRVYGCNQRAGEFVITFPKAYHAGFNHGFNFNEAVNFALPEWLPYGRDCVQRYREHRKLPVFSHDELLITITQQSQSIKTATWLIDSLKEMVDREMGGRAYARSLGLGELLEEEDRPEDQYQCTICKMFCYLSQITCQCKTEVVCIDHAEFLCDHSVPQLIMRKRFSDADLLETLNKVSERASLPAVWRGKLNKLLMESARPQFRSLRALLAEGERINFFIPELAPLRKCVTRGNEWMDAANTFLIRKQSRKRSRRSRGKQPVNDGADDRDPGDRPDGGLDELYALLREVENLGFDCPEIGNLQTLGQHAEEAKHKARHLLDTVDEDHDRDAFVQECERLLLQGTSINVHLDEITEVQKIVTREQLIRELEESEEKNDTVTTLEDIRHLLTRARACNLPADHRLMKLLEDKQRAGDNWEERAQSILAQPFKTIDELDDFANMDANIPIDPAVLDRLLAALAKAQDLDKQAKVWLVPEPGTSRPKVQDVMRLVQKAEKEYSIPSISDLKRTAEIAVDLENRCEDVIKNRYQHREDGDLFDMMRKWKIYAADHLAMFALPMFDKLDKQLVIHYKWLESLPWYCPEHKEPEAQKLISDVLEATRPEEDNPPNDEYYTCICTLAVRPPPPGILSDAVQCDHCFARFHGDCAKSGGSCPFCDHNHWNGTIHKERAWHFHLLPEILHAAPDITKNYSEHWKQLEIIVHRVDRLTAHIGQFCMFAQQPGNHLAHFIPHVRHYMRKLFKLQFQIGATLEESYGLDLAGLHRILAGQPPPVKVKKRRRPRFTFGQDIDKDWTDGTRCICRGRTPYLHGYKQVECEVCNKVYHTGCVFYPDTATVTDRFVCPLCCLRKNRTYPYSEVRVKHADVHEPDTYVNTKEMLDNFSKEIVYMKMLPPYTQTLFVELIRFTPGQPDGLYTNGHSHRHSGTPTMGRQAVAAAPSPHSRHPPMQTSPPLNGFVSDRPMTIASQHVPPPPPWSRWSTMTVPPAAPLPQGHVPTPPPRKRKFVDATPAGMAESSASAKRTKPQTPSNPSRPSQTVSSPSLAKVLAPSDSQPSPRPTASTSMPSNQPPPSIKSTPSRTSTPVRSVKLVVSKKQDS</sequence>
<dbReference type="InterPro" id="IPR036431">
    <property type="entry name" value="ARID_dom_sf"/>
</dbReference>
<dbReference type="FunCoup" id="A0A0C3F575">
    <property type="interactions" value="488"/>
</dbReference>
<dbReference type="InParanoid" id="A0A0C3F575"/>
<evidence type="ECO:0000256" key="6">
    <source>
        <dbReference type="ARBA" id="ARBA00022737"/>
    </source>
</evidence>
<evidence type="ECO:0000256" key="7">
    <source>
        <dbReference type="ARBA" id="ARBA00022771"/>
    </source>
</evidence>
<dbReference type="OrthoDB" id="1678912at2759"/>
<accession>A0A0C3F575</accession>
<dbReference type="SMART" id="SM00558">
    <property type="entry name" value="JmjC"/>
    <property type="match status" value="1"/>
</dbReference>
<keyword evidence="5" id="KW-0479">Metal-binding</keyword>
<dbReference type="PROSITE" id="PS01359">
    <property type="entry name" value="ZF_PHD_1"/>
    <property type="match status" value="2"/>
</dbReference>
<feature type="compositionally biased region" description="Low complexity" evidence="14">
    <location>
        <begin position="359"/>
        <end position="373"/>
    </location>
</feature>
<feature type="compositionally biased region" description="Low complexity" evidence="14">
    <location>
        <begin position="1783"/>
        <end position="1795"/>
    </location>
</feature>
<dbReference type="InterPro" id="IPR048615">
    <property type="entry name" value="KDM5_C-hel"/>
</dbReference>
<organism evidence="19 20">
    <name type="scientific">Piloderma croceum (strain F 1598)</name>
    <dbReference type="NCBI Taxonomy" id="765440"/>
    <lineage>
        <taxon>Eukaryota</taxon>
        <taxon>Fungi</taxon>
        <taxon>Dikarya</taxon>
        <taxon>Basidiomycota</taxon>
        <taxon>Agaricomycotina</taxon>
        <taxon>Agaricomycetes</taxon>
        <taxon>Agaricomycetidae</taxon>
        <taxon>Atheliales</taxon>
        <taxon>Atheliaceae</taxon>
        <taxon>Piloderma</taxon>
    </lineage>
</organism>
<evidence type="ECO:0000259" key="15">
    <source>
        <dbReference type="PROSITE" id="PS50016"/>
    </source>
</evidence>
<keyword evidence="11" id="KW-0539">Nucleus</keyword>
<dbReference type="Pfam" id="PF02375">
    <property type="entry name" value="JmjN"/>
    <property type="match status" value="1"/>
</dbReference>
<dbReference type="PROSITE" id="PS50016">
    <property type="entry name" value="ZF_PHD_2"/>
    <property type="match status" value="1"/>
</dbReference>
<keyword evidence="20" id="KW-1185">Reference proteome</keyword>
<feature type="region of interest" description="Disordered" evidence="14">
    <location>
        <begin position="1"/>
        <end position="40"/>
    </location>
</feature>
<comment type="catalytic activity">
    <reaction evidence="12">
        <text>N(6),N(6),N(6)-trimethyl-L-lysyl(4)-[histone H3] + 3 2-oxoglutarate + 3 O2 = L-lysyl(4)-[histone H3] + 3 formaldehyde + 3 succinate + 3 CO2</text>
        <dbReference type="Rhea" id="RHEA:60208"/>
        <dbReference type="Rhea" id="RHEA-COMP:15537"/>
        <dbReference type="Rhea" id="RHEA-COMP:15547"/>
        <dbReference type="ChEBI" id="CHEBI:15379"/>
        <dbReference type="ChEBI" id="CHEBI:16526"/>
        <dbReference type="ChEBI" id="CHEBI:16810"/>
        <dbReference type="ChEBI" id="CHEBI:16842"/>
        <dbReference type="ChEBI" id="CHEBI:29969"/>
        <dbReference type="ChEBI" id="CHEBI:30031"/>
        <dbReference type="ChEBI" id="CHEBI:61961"/>
        <dbReference type="EC" id="1.14.11.67"/>
    </reaction>
</comment>
<evidence type="ECO:0000256" key="3">
    <source>
        <dbReference type="ARBA" id="ARBA00006801"/>
    </source>
</evidence>
<feature type="region of interest" description="Disordered" evidence="14">
    <location>
        <begin position="349"/>
        <end position="426"/>
    </location>
</feature>
<dbReference type="InterPro" id="IPR004198">
    <property type="entry name" value="Znf_C5HC2"/>
</dbReference>
<dbReference type="PROSITE" id="PS51184">
    <property type="entry name" value="JMJC"/>
    <property type="match status" value="1"/>
</dbReference>
<keyword evidence="6" id="KW-0677">Repeat</keyword>
<evidence type="ECO:0000256" key="11">
    <source>
        <dbReference type="ARBA" id="ARBA00023242"/>
    </source>
</evidence>
<dbReference type="Pfam" id="PF21323">
    <property type="entry name" value="KDM5_C-hel"/>
    <property type="match status" value="1"/>
</dbReference>